<accession>F6EUG9</accession>
<evidence type="ECO:0000256" key="2">
    <source>
        <dbReference type="ARBA" id="ARBA00023125"/>
    </source>
</evidence>
<dbReference type="SUPFAM" id="SSF48498">
    <property type="entry name" value="Tetracyclin repressor-like, C-terminal domain"/>
    <property type="match status" value="1"/>
</dbReference>
<dbReference type="Pfam" id="PF13305">
    <property type="entry name" value="TetR_C_33"/>
    <property type="match status" value="1"/>
</dbReference>
<keyword evidence="1" id="KW-0805">Transcription regulation</keyword>
<dbReference type="InterPro" id="IPR001647">
    <property type="entry name" value="HTH_TetR"/>
</dbReference>
<dbReference type="AlphaFoldDB" id="F6EUG9"/>
<proteinExistence type="predicted"/>
<dbReference type="KEGG" id="sch:Sphch_0162"/>
<dbReference type="Gene3D" id="1.10.357.10">
    <property type="entry name" value="Tetracycline Repressor, domain 2"/>
    <property type="match status" value="1"/>
</dbReference>
<keyword evidence="2 4" id="KW-0238">DNA-binding</keyword>
<dbReference type="GO" id="GO:0000976">
    <property type="term" value="F:transcription cis-regulatory region binding"/>
    <property type="evidence" value="ECO:0007669"/>
    <property type="project" value="TreeGrafter"/>
</dbReference>
<dbReference type="PROSITE" id="PS50977">
    <property type="entry name" value="HTH_TETR_2"/>
    <property type="match status" value="1"/>
</dbReference>
<dbReference type="InterPro" id="IPR025996">
    <property type="entry name" value="MT1864/Rv1816-like_C"/>
</dbReference>
<dbReference type="EMBL" id="CP002798">
    <property type="protein sequence ID" value="AEG47863.1"/>
    <property type="molecule type" value="Genomic_DNA"/>
</dbReference>
<keyword evidence="7" id="KW-1185">Reference proteome</keyword>
<dbReference type="Proteomes" id="UP000007150">
    <property type="component" value="Chromosome 1"/>
</dbReference>
<dbReference type="HOGENOM" id="CLU_069356_40_3_5"/>
<evidence type="ECO:0000313" key="7">
    <source>
        <dbReference type="Proteomes" id="UP000007150"/>
    </source>
</evidence>
<feature type="domain" description="HTH tetR-type" evidence="5">
    <location>
        <begin position="12"/>
        <end position="72"/>
    </location>
</feature>
<evidence type="ECO:0000256" key="1">
    <source>
        <dbReference type="ARBA" id="ARBA00023015"/>
    </source>
</evidence>
<reference evidence="6 7" key="1">
    <citation type="submission" date="2011-05" db="EMBL/GenBank/DDBJ databases">
        <title>Complete sequence of chromosome 1 of Sphingobium chlorophenolicum L-1.</title>
        <authorList>
            <consortium name="US DOE Joint Genome Institute"/>
            <person name="Lucas S."/>
            <person name="Han J."/>
            <person name="Lapidus A."/>
            <person name="Cheng J.-F."/>
            <person name="Goodwin L."/>
            <person name="Pitluck S."/>
            <person name="Peters L."/>
            <person name="Daligault H."/>
            <person name="Han C."/>
            <person name="Tapia R."/>
            <person name="Land M."/>
            <person name="Hauser L."/>
            <person name="Kyrpides N."/>
            <person name="Ivanova N."/>
            <person name="Pagani I."/>
            <person name="Turner P."/>
            <person name="Copley S."/>
            <person name="Woyke T."/>
        </authorList>
    </citation>
    <scope>NUCLEOTIDE SEQUENCE [LARGE SCALE GENOMIC DNA]</scope>
    <source>
        <strain evidence="6 7">L-1</strain>
    </source>
</reference>
<dbReference type="InterPro" id="IPR050109">
    <property type="entry name" value="HTH-type_TetR-like_transc_reg"/>
</dbReference>
<dbReference type="GO" id="GO:0003700">
    <property type="term" value="F:DNA-binding transcription factor activity"/>
    <property type="evidence" value="ECO:0007669"/>
    <property type="project" value="TreeGrafter"/>
</dbReference>
<dbReference type="STRING" id="690566.Sphch_0162"/>
<dbReference type="PANTHER" id="PTHR30055:SF146">
    <property type="entry name" value="HTH-TYPE TRANSCRIPTIONAL DUAL REGULATOR CECR"/>
    <property type="match status" value="1"/>
</dbReference>
<evidence type="ECO:0000259" key="5">
    <source>
        <dbReference type="PROSITE" id="PS50977"/>
    </source>
</evidence>
<feature type="DNA-binding region" description="H-T-H motif" evidence="4">
    <location>
        <begin position="35"/>
        <end position="54"/>
    </location>
</feature>
<keyword evidence="3" id="KW-0804">Transcription</keyword>
<dbReference type="PANTHER" id="PTHR30055">
    <property type="entry name" value="HTH-TYPE TRANSCRIPTIONAL REGULATOR RUTR"/>
    <property type="match status" value="1"/>
</dbReference>
<dbReference type="Pfam" id="PF00440">
    <property type="entry name" value="TetR_N"/>
    <property type="match status" value="1"/>
</dbReference>
<sequence length="231" mass="25482">MVMPRLSKDEISDMRRAITSVALDLYRSEGIGAVTMRAIAARLQMSAMHSYRFFPSKEALVVAMQIACLGELDVALRSAAGAGRDSRDRLTAMTMCFLQRARRYQDDYRLMFMSDQARGPASSDRDLTRARIFDFAVGIVDNYLRDHNLDGDARTLAHLTWSGFHGLMTLEISGQLDFGRSFVDLIGPLIRNTLGIQLAPRLHLEELPNTLDQPSAGGNISATGAGETIAI</sequence>
<gene>
    <name evidence="6" type="ORF">Sphch_0162</name>
</gene>
<evidence type="ECO:0000313" key="6">
    <source>
        <dbReference type="EMBL" id="AEG47863.1"/>
    </source>
</evidence>
<protein>
    <submittedName>
        <fullName evidence="6">Regulatory protein TetR</fullName>
    </submittedName>
</protein>
<dbReference type="SUPFAM" id="SSF46689">
    <property type="entry name" value="Homeodomain-like"/>
    <property type="match status" value="1"/>
</dbReference>
<name>F6EUG9_SPHCR</name>
<organism evidence="6 7">
    <name type="scientific">Sphingobium chlorophenolicum L-1</name>
    <dbReference type="NCBI Taxonomy" id="690566"/>
    <lineage>
        <taxon>Bacteria</taxon>
        <taxon>Pseudomonadati</taxon>
        <taxon>Pseudomonadota</taxon>
        <taxon>Alphaproteobacteria</taxon>
        <taxon>Sphingomonadales</taxon>
        <taxon>Sphingomonadaceae</taxon>
        <taxon>Sphingobium</taxon>
    </lineage>
</organism>
<dbReference type="InterPro" id="IPR036271">
    <property type="entry name" value="Tet_transcr_reg_TetR-rel_C_sf"/>
</dbReference>
<evidence type="ECO:0000256" key="4">
    <source>
        <dbReference type="PROSITE-ProRule" id="PRU00335"/>
    </source>
</evidence>
<dbReference type="InterPro" id="IPR009057">
    <property type="entry name" value="Homeodomain-like_sf"/>
</dbReference>
<evidence type="ECO:0000256" key="3">
    <source>
        <dbReference type="ARBA" id="ARBA00023163"/>
    </source>
</evidence>